<dbReference type="AlphaFoldDB" id="A0A1Y6L662"/>
<dbReference type="Proteomes" id="UP000215453">
    <property type="component" value="Chromosome 1"/>
</dbReference>
<feature type="compositionally biased region" description="Basic and acidic residues" evidence="1">
    <location>
        <begin position="188"/>
        <end position="241"/>
    </location>
</feature>
<evidence type="ECO:0000313" key="3">
    <source>
        <dbReference type="Proteomes" id="UP000215453"/>
    </source>
</evidence>
<feature type="compositionally biased region" description="Acidic residues" evidence="1">
    <location>
        <begin position="434"/>
        <end position="445"/>
    </location>
</feature>
<feature type="region of interest" description="Disordered" evidence="1">
    <location>
        <begin position="546"/>
        <end position="627"/>
    </location>
</feature>
<sequence length="627" mass="69118">MKQPERQAQFEAMEMENAELKKDIADVEAGIAETRKVIAENQQKYAGHVVEGGFYVPDIFKHHLDALELSAGGHVAKLVTVMEKMVRAFKHWDTTMKDPKYRAGLKQAFTYYQTSLDGVGLPKDEEDGQEIPSDQHDAHKLYATDALGILANCSGLFDQEAMKVEGSGDEDDGLLDIQDKELEDESAVDEKNLAKKPRDLKPRDPKAHDQKAHDQKARDQKAHDQKARDQRAPKGKAREEQESSNPAIKGEDYDSYDFLIPTAESETPVKTGPFSLKQRVNPVKAVGSKKDPSDILLLPNAGESEEGKPVKRKSRTAPKADGRKPARAPETPKVSNVLDRRASTPPMNRDRPVSAQPRSGTRGGQKSSGGQVSPPKEEKGAKRGSNAVDAPETPASKKSKTAVGAPETPASKKSSNAAGGRTPKKRAPKSRETVEEEDPDAEEGDIAALTPAEQEFAAKMGLKTTADWWTVFDKRSAPFDLDDTTGIAKMVQAGWHEVHFPTDPQRRHKPPPVEVLRAAQKAARVHRTLIEDSLFYKNWREKQISGSRGTVKTLPDSPSLEEHMAREKEEKQARRRSRKEKRANVDGDADGDGDGGAELEPAPAKRLKSKGVAARLSREELDSFDNW</sequence>
<gene>
    <name evidence="2" type="ORF">ZT1A5_G1392</name>
</gene>
<proteinExistence type="predicted"/>
<feature type="compositionally biased region" description="Acidic residues" evidence="1">
    <location>
        <begin position="587"/>
        <end position="597"/>
    </location>
</feature>
<accession>A0A1Y6L662</accession>
<organism evidence="2 3">
    <name type="scientific">Zymoseptoria tritici ST99CH_1A5</name>
    <dbReference type="NCBI Taxonomy" id="1276529"/>
    <lineage>
        <taxon>Eukaryota</taxon>
        <taxon>Fungi</taxon>
        <taxon>Dikarya</taxon>
        <taxon>Ascomycota</taxon>
        <taxon>Pezizomycotina</taxon>
        <taxon>Dothideomycetes</taxon>
        <taxon>Dothideomycetidae</taxon>
        <taxon>Mycosphaerellales</taxon>
        <taxon>Mycosphaerellaceae</taxon>
        <taxon>Zymoseptoria</taxon>
    </lineage>
</organism>
<name>A0A1Y6L662_ZYMTR</name>
<feature type="compositionally biased region" description="Basic and acidic residues" evidence="1">
    <location>
        <begin position="338"/>
        <end position="352"/>
    </location>
</feature>
<feature type="compositionally biased region" description="Basic and acidic residues" evidence="1">
    <location>
        <begin position="560"/>
        <end position="572"/>
    </location>
</feature>
<feature type="region of interest" description="Disordered" evidence="1">
    <location>
        <begin position="182"/>
        <end position="450"/>
    </location>
</feature>
<evidence type="ECO:0000313" key="2">
    <source>
        <dbReference type="EMBL" id="SMY19957.1"/>
    </source>
</evidence>
<reference evidence="2 3" key="1">
    <citation type="submission" date="2016-10" db="EMBL/GenBank/DDBJ databases">
        <authorList>
            <person name="Varghese N."/>
        </authorList>
    </citation>
    <scope>NUCLEOTIDE SEQUENCE [LARGE SCALE GENOMIC DNA]</scope>
</reference>
<evidence type="ECO:0000256" key="1">
    <source>
        <dbReference type="SAM" id="MobiDB-lite"/>
    </source>
</evidence>
<dbReference type="EMBL" id="LT882676">
    <property type="protein sequence ID" value="SMY19957.1"/>
    <property type="molecule type" value="Genomic_DNA"/>
</dbReference>
<protein>
    <submittedName>
        <fullName evidence="2">Uncharacterized protein</fullName>
    </submittedName>
</protein>